<dbReference type="EMBL" id="FUWW01000001">
    <property type="protein sequence ID" value="SJZ34053.1"/>
    <property type="molecule type" value="Genomic_DNA"/>
</dbReference>
<dbReference type="OrthoDB" id="9792518at2"/>
<keyword evidence="2" id="KW-0378">Hydrolase</keyword>
<dbReference type="FunFam" id="3.90.79.10:FF:000024">
    <property type="entry name" value="ADP-ribose pyrophosphatase"/>
    <property type="match status" value="1"/>
</dbReference>
<dbReference type="STRING" id="290054.SAMN02745114_00129"/>
<gene>
    <name evidence="4" type="ORF">SAMN02745114_00129</name>
</gene>
<feature type="domain" description="Nudix hydrolase" evidence="3">
    <location>
        <begin position="252"/>
        <end position="380"/>
    </location>
</feature>
<comment type="cofactor">
    <cofactor evidence="1">
        <name>Mg(2+)</name>
        <dbReference type="ChEBI" id="CHEBI:18420"/>
    </cofactor>
</comment>
<dbReference type="GO" id="GO:0005829">
    <property type="term" value="C:cytosol"/>
    <property type="evidence" value="ECO:0007669"/>
    <property type="project" value="TreeGrafter"/>
</dbReference>
<dbReference type="InterPro" id="IPR023198">
    <property type="entry name" value="PGP-like_dom2"/>
</dbReference>
<dbReference type="PROSITE" id="PS51462">
    <property type="entry name" value="NUDIX"/>
    <property type="match status" value="1"/>
</dbReference>
<evidence type="ECO:0000256" key="1">
    <source>
        <dbReference type="ARBA" id="ARBA00001946"/>
    </source>
</evidence>
<dbReference type="InterPro" id="IPR036412">
    <property type="entry name" value="HAD-like_sf"/>
</dbReference>
<dbReference type="Pfam" id="PF00293">
    <property type="entry name" value="NUDIX"/>
    <property type="match status" value="1"/>
</dbReference>
<reference evidence="4 5" key="1">
    <citation type="submission" date="2017-02" db="EMBL/GenBank/DDBJ databases">
        <authorList>
            <person name="Peterson S.W."/>
        </authorList>
    </citation>
    <scope>NUCLEOTIDE SEQUENCE [LARGE SCALE GENOMIC DNA]</scope>
    <source>
        <strain evidence="4 5">ATCC 51222</strain>
    </source>
</reference>
<evidence type="ECO:0000313" key="5">
    <source>
        <dbReference type="Proteomes" id="UP000190657"/>
    </source>
</evidence>
<dbReference type="InterPro" id="IPR000086">
    <property type="entry name" value="NUDIX_hydrolase_dom"/>
</dbReference>
<keyword evidence="5" id="KW-1185">Reference proteome</keyword>
<dbReference type="PANTHER" id="PTHR43434:SF20">
    <property type="entry name" value="5'-NUCLEOTIDASE"/>
    <property type="match status" value="1"/>
</dbReference>
<dbReference type="SFLD" id="SFLDG01129">
    <property type="entry name" value="C1.5:_HAD__Beta-PGM__Phosphata"/>
    <property type="match status" value="1"/>
</dbReference>
<proteinExistence type="predicted"/>
<evidence type="ECO:0000259" key="3">
    <source>
        <dbReference type="PROSITE" id="PS51462"/>
    </source>
</evidence>
<dbReference type="Gene3D" id="3.40.50.1000">
    <property type="entry name" value="HAD superfamily/HAD-like"/>
    <property type="match status" value="1"/>
</dbReference>
<dbReference type="SUPFAM" id="SSF56784">
    <property type="entry name" value="HAD-like"/>
    <property type="match status" value="1"/>
</dbReference>
<dbReference type="SFLD" id="SFLDG01135">
    <property type="entry name" value="C1.5.6:_HAD__Beta-PGM__Phospha"/>
    <property type="match status" value="1"/>
</dbReference>
<dbReference type="InterPro" id="IPR041492">
    <property type="entry name" value="HAD_2"/>
</dbReference>
<dbReference type="PANTHER" id="PTHR43434">
    <property type="entry name" value="PHOSPHOGLYCOLATE PHOSPHATASE"/>
    <property type="match status" value="1"/>
</dbReference>
<dbReference type="Gene3D" id="3.90.79.10">
    <property type="entry name" value="Nucleoside Triphosphate Pyrophosphohydrolase"/>
    <property type="match status" value="1"/>
</dbReference>
<name>A0A1T4JV84_9FIRM</name>
<dbReference type="SUPFAM" id="SSF55811">
    <property type="entry name" value="Nudix"/>
    <property type="match status" value="1"/>
</dbReference>
<dbReference type="GO" id="GO:0004713">
    <property type="term" value="F:protein tyrosine kinase activity"/>
    <property type="evidence" value="ECO:0007669"/>
    <property type="project" value="TreeGrafter"/>
</dbReference>
<dbReference type="Proteomes" id="UP000190657">
    <property type="component" value="Unassembled WGS sequence"/>
</dbReference>
<accession>A0A1T4JV84</accession>
<dbReference type="Pfam" id="PF13419">
    <property type="entry name" value="HAD_2"/>
    <property type="match status" value="1"/>
</dbReference>
<sequence>MVKAVIFDFDGTLCDTGVGVKKSAKYALDAFNIESPEWEELDFFIGPPLLVTFQERFNQSVTDAEKLVKKYRERYTNIGLYESEFYEGIPRLLKTLKNEGFKLGVASSKPINYVEELLIKAGLKDYFDCISAVSFNADCESKQSILSRCVNELGIEPADAIMVGDRFYDMDGAREAGVPSVGVLWGFGNKFELIESGADYVIDKIEDIESIALGMYERTENAQGIYNGRVLTFHVDDITLCNGDKANREVVDHPGGVGIIALTDDECVYMVRQFRYPYKETIYEIPAGKREKGEDPLETGKRELHEECGIIAENYIDLGKIYPSPGYTNEEIYLYAATGLTKVEQELDEDEFLQVTKMKLSTLIAKIMSGEITDAKTIAAAFKLKELRNIK</sequence>
<dbReference type="InterPro" id="IPR050155">
    <property type="entry name" value="HAD-like_hydrolase_sf"/>
</dbReference>
<evidence type="ECO:0000256" key="2">
    <source>
        <dbReference type="ARBA" id="ARBA00022801"/>
    </source>
</evidence>
<evidence type="ECO:0000313" key="4">
    <source>
        <dbReference type="EMBL" id="SJZ34053.1"/>
    </source>
</evidence>
<dbReference type="RefSeq" id="WP_078767642.1">
    <property type="nucleotide sequence ID" value="NZ_FUWW01000001.1"/>
</dbReference>
<dbReference type="Gene3D" id="1.10.150.240">
    <property type="entry name" value="Putative phosphatase, domain 2"/>
    <property type="match status" value="1"/>
</dbReference>
<dbReference type="InterPro" id="IPR015797">
    <property type="entry name" value="NUDIX_hydrolase-like_dom_sf"/>
</dbReference>
<dbReference type="SFLD" id="SFLDS00003">
    <property type="entry name" value="Haloacid_Dehalogenase"/>
    <property type="match status" value="1"/>
</dbReference>
<dbReference type="GO" id="GO:0016787">
    <property type="term" value="F:hydrolase activity"/>
    <property type="evidence" value="ECO:0007669"/>
    <property type="project" value="UniProtKB-KW"/>
</dbReference>
<dbReference type="AlphaFoldDB" id="A0A1T4JV84"/>
<protein>
    <submittedName>
        <fullName evidence="4">Haloacid dehalogenase superfamily, subfamily IA, variant 1 with third motif having Dx(3-4)D or Dx(3-4)E</fullName>
    </submittedName>
</protein>
<organism evidence="4 5">
    <name type="scientific">Eubacterium coprostanoligenes</name>
    <dbReference type="NCBI Taxonomy" id="290054"/>
    <lineage>
        <taxon>Bacteria</taxon>
        <taxon>Bacillati</taxon>
        <taxon>Bacillota</taxon>
        <taxon>Clostridia</taxon>
        <taxon>Eubacteriales</taxon>
        <taxon>Eubacteriaceae</taxon>
        <taxon>Eubacterium</taxon>
    </lineage>
</organism>
<dbReference type="InterPro" id="IPR023214">
    <property type="entry name" value="HAD_sf"/>
</dbReference>